<protein>
    <recommendedName>
        <fullName evidence="8">TNFR-Cys domain-containing protein</fullName>
    </recommendedName>
</protein>
<evidence type="ECO:0000256" key="4">
    <source>
        <dbReference type="ARBA" id="ARBA00023180"/>
    </source>
</evidence>
<feature type="domain" description="TNFR-Cys" evidence="8">
    <location>
        <begin position="155"/>
        <end position="196"/>
    </location>
</feature>
<dbReference type="GO" id="GO:0043120">
    <property type="term" value="F:tumor necrosis factor binding"/>
    <property type="evidence" value="ECO:0007669"/>
    <property type="project" value="TreeGrafter"/>
</dbReference>
<dbReference type="GO" id="GO:0051044">
    <property type="term" value="P:positive regulation of membrane protein ectodomain proteolysis"/>
    <property type="evidence" value="ECO:0007669"/>
    <property type="project" value="TreeGrafter"/>
</dbReference>
<keyword evidence="6" id="KW-1133">Transmembrane helix</keyword>
<keyword evidence="4" id="KW-0325">Glycoprotein</keyword>
<dbReference type="PROSITE" id="PS50050">
    <property type="entry name" value="TNFR_NGFR_2"/>
    <property type="match status" value="4"/>
</dbReference>
<dbReference type="GO" id="GO:0002724">
    <property type="term" value="P:regulation of T cell cytokine production"/>
    <property type="evidence" value="ECO:0007669"/>
    <property type="project" value="TreeGrafter"/>
</dbReference>
<dbReference type="GO" id="GO:0031643">
    <property type="term" value="P:positive regulation of myelination"/>
    <property type="evidence" value="ECO:0007669"/>
    <property type="project" value="TreeGrafter"/>
</dbReference>
<accession>A0A401PQB5</accession>
<evidence type="ECO:0000256" key="5">
    <source>
        <dbReference type="PROSITE-ProRule" id="PRU00206"/>
    </source>
</evidence>
<evidence type="ECO:0000256" key="2">
    <source>
        <dbReference type="ARBA" id="ARBA00022737"/>
    </source>
</evidence>
<feature type="transmembrane region" description="Helical" evidence="6">
    <location>
        <begin position="215"/>
        <end position="236"/>
    </location>
</feature>
<dbReference type="Proteomes" id="UP000288216">
    <property type="component" value="Unassembled WGS sequence"/>
</dbReference>
<evidence type="ECO:0000259" key="8">
    <source>
        <dbReference type="PROSITE" id="PS50050"/>
    </source>
</evidence>
<feature type="disulfide bond" evidence="5">
    <location>
        <begin position="92"/>
        <end position="110"/>
    </location>
</feature>
<dbReference type="GO" id="GO:0150079">
    <property type="term" value="P:negative regulation of neuroinflammatory response"/>
    <property type="evidence" value="ECO:0007669"/>
    <property type="project" value="TreeGrafter"/>
</dbReference>
<feature type="chain" id="PRO_5019217874" description="TNFR-Cys domain-containing protein" evidence="7">
    <location>
        <begin position="23"/>
        <end position="324"/>
    </location>
</feature>
<feature type="repeat" description="TNFR-Cys" evidence="5">
    <location>
        <begin position="69"/>
        <end position="110"/>
    </location>
</feature>
<gene>
    <name evidence="9" type="ORF">scyTo_0018989</name>
</gene>
<dbReference type="GO" id="GO:0008630">
    <property type="term" value="P:intrinsic apoptotic signaling pathway in response to DNA damage"/>
    <property type="evidence" value="ECO:0007669"/>
    <property type="project" value="TreeGrafter"/>
</dbReference>
<evidence type="ECO:0000313" key="9">
    <source>
        <dbReference type="EMBL" id="GCB75303.1"/>
    </source>
</evidence>
<name>A0A401PQB5_SCYTO</name>
<feature type="domain" description="TNFR-Cys" evidence="8">
    <location>
        <begin position="69"/>
        <end position="110"/>
    </location>
</feature>
<feature type="disulfide bond" evidence="5">
    <location>
        <begin position="156"/>
        <end position="171"/>
    </location>
</feature>
<reference evidence="9 10" key="1">
    <citation type="journal article" date="2018" name="Nat. Ecol. Evol.">
        <title>Shark genomes provide insights into elasmobranch evolution and the origin of vertebrates.</title>
        <authorList>
            <person name="Hara Y"/>
            <person name="Yamaguchi K"/>
            <person name="Onimaru K"/>
            <person name="Kadota M"/>
            <person name="Koyanagi M"/>
            <person name="Keeley SD"/>
            <person name="Tatsumi K"/>
            <person name="Tanaka K"/>
            <person name="Motone F"/>
            <person name="Kageyama Y"/>
            <person name="Nozu R"/>
            <person name="Adachi N"/>
            <person name="Nishimura O"/>
            <person name="Nakagawa R"/>
            <person name="Tanegashima C"/>
            <person name="Kiyatake I"/>
            <person name="Matsumoto R"/>
            <person name="Murakumo K"/>
            <person name="Nishida K"/>
            <person name="Terakita A"/>
            <person name="Kuratani S"/>
            <person name="Sato K"/>
            <person name="Hyodo S Kuraku.S."/>
        </authorList>
    </citation>
    <scope>NUCLEOTIDE SEQUENCE [LARGE SCALE GENOMIC DNA]</scope>
</reference>
<dbReference type="GO" id="GO:0048714">
    <property type="term" value="P:positive regulation of oligodendrocyte differentiation"/>
    <property type="evidence" value="ECO:0007669"/>
    <property type="project" value="TreeGrafter"/>
</dbReference>
<feature type="disulfide bond" evidence="5">
    <location>
        <begin position="49"/>
        <end position="67"/>
    </location>
</feature>
<feature type="repeat" description="TNFR-Cys" evidence="5">
    <location>
        <begin position="111"/>
        <end position="153"/>
    </location>
</feature>
<dbReference type="PANTHER" id="PTHR47386">
    <property type="entry name" value="TUMOR NECROSIS FACTOR RECEPTOR SUPERFAMILY MEMBER 1B"/>
    <property type="match status" value="1"/>
</dbReference>
<evidence type="ECO:0000256" key="3">
    <source>
        <dbReference type="ARBA" id="ARBA00023157"/>
    </source>
</evidence>
<feature type="disulfide bond" evidence="5">
    <location>
        <begin position="70"/>
        <end position="85"/>
    </location>
</feature>
<dbReference type="InterPro" id="IPR001368">
    <property type="entry name" value="TNFR/NGFR_Cys_rich_reg"/>
</dbReference>
<dbReference type="PROSITE" id="PS00652">
    <property type="entry name" value="TNFR_NGFR_1"/>
    <property type="match status" value="1"/>
</dbReference>
<dbReference type="AlphaFoldDB" id="A0A401PQB5"/>
<dbReference type="STRING" id="75743.A0A401PQB5"/>
<feature type="signal peptide" evidence="7">
    <location>
        <begin position="1"/>
        <end position="22"/>
    </location>
</feature>
<dbReference type="Pfam" id="PF00020">
    <property type="entry name" value="TNFR_c6"/>
    <property type="match status" value="3"/>
</dbReference>
<dbReference type="OrthoDB" id="8633482at2759"/>
<comment type="caution">
    <text evidence="9">The sequence shown here is derived from an EMBL/GenBank/DDBJ whole genome shotgun (WGS) entry which is preliminary data.</text>
</comment>
<feature type="repeat" description="TNFR-Cys" evidence="5">
    <location>
        <begin position="155"/>
        <end position="196"/>
    </location>
</feature>
<feature type="domain" description="TNFR-Cys" evidence="8">
    <location>
        <begin position="31"/>
        <end position="67"/>
    </location>
</feature>
<dbReference type="EMBL" id="BFAA01013728">
    <property type="protein sequence ID" value="GCB75303.1"/>
    <property type="molecule type" value="Genomic_DNA"/>
</dbReference>
<dbReference type="GO" id="GO:0097191">
    <property type="term" value="P:extrinsic apoptotic signaling pathway"/>
    <property type="evidence" value="ECO:0007669"/>
    <property type="project" value="TreeGrafter"/>
</dbReference>
<evidence type="ECO:0000256" key="7">
    <source>
        <dbReference type="SAM" id="SignalP"/>
    </source>
</evidence>
<dbReference type="GO" id="GO:0042129">
    <property type="term" value="P:regulation of T cell proliferation"/>
    <property type="evidence" value="ECO:0007669"/>
    <property type="project" value="TreeGrafter"/>
</dbReference>
<evidence type="ECO:0000256" key="6">
    <source>
        <dbReference type="SAM" id="Phobius"/>
    </source>
</evidence>
<dbReference type="SMART" id="SM00208">
    <property type="entry name" value="TNFR"/>
    <property type="match status" value="4"/>
</dbReference>
<organism evidence="9 10">
    <name type="scientific">Scyliorhinus torazame</name>
    <name type="common">Cloudy catshark</name>
    <name type="synonym">Catulus torazame</name>
    <dbReference type="NCBI Taxonomy" id="75743"/>
    <lineage>
        <taxon>Eukaryota</taxon>
        <taxon>Metazoa</taxon>
        <taxon>Chordata</taxon>
        <taxon>Craniata</taxon>
        <taxon>Vertebrata</taxon>
        <taxon>Chondrichthyes</taxon>
        <taxon>Elasmobranchii</taxon>
        <taxon>Galeomorphii</taxon>
        <taxon>Galeoidea</taxon>
        <taxon>Carcharhiniformes</taxon>
        <taxon>Scyliorhinidae</taxon>
        <taxon>Scyliorhinus</taxon>
    </lineage>
</organism>
<dbReference type="GO" id="GO:0005031">
    <property type="term" value="F:tumor necrosis factor receptor activity"/>
    <property type="evidence" value="ECO:0007669"/>
    <property type="project" value="TreeGrafter"/>
</dbReference>
<comment type="caution">
    <text evidence="5">Lacks conserved residue(s) required for the propagation of feature annotation.</text>
</comment>
<keyword evidence="6" id="KW-0812">Transmembrane</keyword>
<feature type="disulfide bond" evidence="5">
    <location>
        <begin position="135"/>
        <end position="153"/>
    </location>
</feature>
<keyword evidence="10" id="KW-1185">Reference proteome</keyword>
<dbReference type="SUPFAM" id="SSF57586">
    <property type="entry name" value="TNF receptor-like"/>
    <property type="match status" value="2"/>
</dbReference>
<feature type="repeat" description="TNFR-Cys" evidence="5">
    <location>
        <begin position="31"/>
        <end position="67"/>
    </location>
</feature>
<feature type="domain" description="TNFR-Cys" evidence="8">
    <location>
        <begin position="111"/>
        <end position="153"/>
    </location>
</feature>
<keyword evidence="2" id="KW-0677">Repeat</keyword>
<proteinExistence type="predicted"/>
<evidence type="ECO:0000313" key="10">
    <source>
        <dbReference type="Proteomes" id="UP000288216"/>
    </source>
</evidence>
<keyword evidence="1 7" id="KW-0732">Signal</keyword>
<dbReference type="InterPro" id="IPR051670">
    <property type="entry name" value="TNF_chemokine_rcpt-like"/>
</dbReference>
<sequence length="324" mass="36297">MIGRRSAAAPFCLWLLTAAAWSERYQADKMTCEENKYYNEDQDQCCSYCPPGLYRKVECTSTHDTICEHCKNSTYKEEWSNSYECTLCVGTCQNDQQEVQRCSPTNRQICACKPGMYCKSQSLNFCDHCVQHQKCRVGEGVIKNGTSSKDTVCKPCPKGTFSDVPSDSAKCRPHTNCSQLNAHLVKEGTSSEDAVCSPATRTVTTPKGNRQMVDLFLAIGLLLAFMIILIVSSLLFKRKEYFKSLFLSSRTKGSVYIVTPIYVGVDPGNCVNPDQEDPIITHPESHVHFPQQESMKSQNAGESHIFPVEEEGKLYRDPVPVADY</sequence>
<keyword evidence="6" id="KW-0472">Membrane</keyword>
<keyword evidence="3 5" id="KW-1015">Disulfide bond</keyword>
<feature type="disulfide bond" evidence="5">
    <location>
        <begin position="46"/>
        <end position="59"/>
    </location>
</feature>
<evidence type="ECO:0000256" key="1">
    <source>
        <dbReference type="ARBA" id="ARBA00022729"/>
    </source>
</evidence>
<dbReference type="PANTHER" id="PTHR47386:SF1">
    <property type="entry name" value="TUMOR NECROSIS FACTOR RECEPTOR SUPERFAMILY MEMBER 1B"/>
    <property type="match status" value="1"/>
</dbReference>
<dbReference type="OMA" id="PGMYCKS"/>
<dbReference type="Gene3D" id="2.10.50.10">
    <property type="entry name" value="Tumor Necrosis Factor Receptor, subunit A, domain 2"/>
    <property type="match status" value="2"/>
</dbReference>